<organism evidence="1 2">
    <name type="scientific">Tanacetum coccineum</name>
    <dbReference type="NCBI Taxonomy" id="301880"/>
    <lineage>
        <taxon>Eukaryota</taxon>
        <taxon>Viridiplantae</taxon>
        <taxon>Streptophyta</taxon>
        <taxon>Embryophyta</taxon>
        <taxon>Tracheophyta</taxon>
        <taxon>Spermatophyta</taxon>
        <taxon>Magnoliopsida</taxon>
        <taxon>eudicotyledons</taxon>
        <taxon>Gunneridae</taxon>
        <taxon>Pentapetalae</taxon>
        <taxon>asterids</taxon>
        <taxon>campanulids</taxon>
        <taxon>Asterales</taxon>
        <taxon>Asteraceae</taxon>
        <taxon>Asteroideae</taxon>
        <taxon>Anthemideae</taxon>
        <taxon>Anthemidinae</taxon>
        <taxon>Tanacetum</taxon>
    </lineage>
</organism>
<sequence>MEKPLESLLHKILQDDECNDQKTFDSLLLCKSHVQFLQQLQPDMVKDFDPKQVQRDKDMQKNLALIAKYFKKIYKPTNNNLRTSSNTRIKNVDTNPRYKNDNLTGQFRNQRVVLLLGIEETVVKAKNRLKTPTYHKEKYVALFTWQRSRRFLMQTPCNDSEPLEKTEFERYKAFNDRTVDYDKLERKLNETLGLLAQKEIDIKEGLKLKAYEISVVKEKHDELVKQSLLTKSHYEGLVNEKTKIPYDQSDPANRLVPNREETLTLEKESRSKLNKDLTFGDTSVLLKGVVGDHGCFLELKSSDPPFSCQTAFRVVQRWKQGVAVCKSFDHPRAYYGCVLYWWSFAESLSIIAWDRFWSLLFGLVLLVGIDDDNYKRSYGYAKLGEYTLILNQSC</sequence>
<gene>
    <name evidence="1" type="ORF">Tco_0892781</name>
</gene>
<name>A0ABQ5CCA1_9ASTR</name>
<evidence type="ECO:0000313" key="1">
    <source>
        <dbReference type="EMBL" id="GJT22844.1"/>
    </source>
</evidence>
<accession>A0ABQ5CCA1</accession>
<dbReference type="EMBL" id="BQNB010014004">
    <property type="protein sequence ID" value="GJT22844.1"/>
    <property type="molecule type" value="Genomic_DNA"/>
</dbReference>
<keyword evidence="2" id="KW-1185">Reference proteome</keyword>
<reference evidence="1" key="1">
    <citation type="journal article" date="2022" name="Int. J. Mol. Sci.">
        <title>Draft Genome of Tanacetum Coccineum: Genomic Comparison of Closely Related Tanacetum-Family Plants.</title>
        <authorList>
            <person name="Yamashiro T."/>
            <person name="Shiraishi A."/>
            <person name="Nakayama K."/>
            <person name="Satake H."/>
        </authorList>
    </citation>
    <scope>NUCLEOTIDE SEQUENCE</scope>
</reference>
<dbReference type="Proteomes" id="UP001151760">
    <property type="component" value="Unassembled WGS sequence"/>
</dbReference>
<proteinExistence type="predicted"/>
<comment type="caution">
    <text evidence="1">The sequence shown here is derived from an EMBL/GenBank/DDBJ whole genome shotgun (WGS) entry which is preliminary data.</text>
</comment>
<reference evidence="1" key="2">
    <citation type="submission" date="2022-01" db="EMBL/GenBank/DDBJ databases">
        <authorList>
            <person name="Yamashiro T."/>
            <person name="Shiraishi A."/>
            <person name="Satake H."/>
            <person name="Nakayama K."/>
        </authorList>
    </citation>
    <scope>NUCLEOTIDE SEQUENCE</scope>
</reference>
<protein>
    <submittedName>
        <fullName evidence="1">Uncharacterized protein</fullName>
    </submittedName>
</protein>
<evidence type="ECO:0000313" key="2">
    <source>
        <dbReference type="Proteomes" id="UP001151760"/>
    </source>
</evidence>